<proteinExistence type="predicted"/>
<comment type="caution">
    <text evidence="2">The sequence shown here is derived from an EMBL/GenBank/DDBJ whole genome shotgun (WGS) entry which is preliminary data.</text>
</comment>
<dbReference type="InterPro" id="IPR015915">
    <property type="entry name" value="Kelch-typ_b-propeller"/>
</dbReference>
<keyword evidence="3" id="KW-1185">Reference proteome</keyword>
<dbReference type="SUPFAM" id="SSF50965">
    <property type="entry name" value="Galactose oxidase, central domain"/>
    <property type="match status" value="1"/>
</dbReference>
<evidence type="ECO:0000256" key="1">
    <source>
        <dbReference type="SAM" id="Phobius"/>
    </source>
</evidence>
<dbReference type="Proteomes" id="UP001623558">
    <property type="component" value="Unassembled WGS sequence"/>
</dbReference>
<keyword evidence="1" id="KW-1133">Transmembrane helix</keyword>
<name>A0ABW8RQ69_9BACT</name>
<dbReference type="Gene3D" id="2.120.10.80">
    <property type="entry name" value="Kelch-type beta propeller"/>
    <property type="match status" value="1"/>
</dbReference>
<accession>A0ABW8RQ69</accession>
<feature type="transmembrane region" description="Helical" evidence="1">
    <location>
        <begin position="328"/>
        <end position="350"/>
    </location>
</feature>
<evidence type="ECO:0000313" key="2">
    <source>
        <dbReference type="EMBL" id="MFL0160879.1"/>
    </source>
</evidence>
<keyword evidence="1" id="KW-0812">Transmembrane</keyword>
<gene>
    <name evidence="2" type="ORF">U0R11_00595</name>
</gene>
<dbReference type="InterPro" id="IPR011043">
    <property type="entry name" value="Gal_Oxase/kelch_b-propeller"/>
</dbReference>
<organism evidence="2 3">
    <name type="scientific">Aquirufa salirivi</name>
    <dbReference type="NCBI Taxonomy" id="3104729"/>
    <lineage>
        <taxon>Bacteria</taxon>
        <taxon>Pseudomonadati</taxon>
        <taxon>Bacteroidota</taxon>
        <taxon>Cytophagia</taxon>
        <taxon>Cytophagales</taxon>
        <taxon>Flectobacillaceae</taxon>
        <taxon>Aquirufa</taxon>
    </lineage>
</organism>
<reference evidence="2 3" key="1">
    <citation type="submission" date="2024-07" db="EMBL/GenBank/DDBJ databases">
        <authorList>
            <person name="Pitt A."/>
            <person name="Hahn M.W."/>
        </authorList>
    </citation>
    <scope>NUCLEOTIDE SEQUENCE [LARGE SCALE GENOMIC DNA]</scope>
    <source>
        <strain evidence="2 3">1-SAACH-A3</strain>
    </source>
</reference>
<keyword evidence="1" id="KW-0472">Membrane</keyword>
<evidence type="ECO:0008006" key="4">
    <source>
        <dbReference type="Google" id="ProtNLM"/>
    </source>
</evidence>
<sequence length="461" mass="54899">MNFDEMNLAKNKFLVISFLILFISFELSAQNVEFTFLNSNSNKRLRIDLSSHLIFEEISANKWNPLGELTFENVDLKLILPVYQFNAFKTKSDFIITIPGTGQVYKLYIKDLLLKRIDKSFHTGYNFQSVQFLRKDTLFSFGGYGFWQYHNILTYFDQNSSEWETYTQLDESPERFTNRFSCYSPKNDKVYALELPRPFQFAKTKKYTFWEFDFNTKTWKRIGKINDRLALMLPETKPAGPYFLFKYQNSNLIADPESNKVYSYEGPHTKLTDALDQEITHYNKNKIFSYQKFLVGNKVNFLIDSTSIDTLFKQSKLLFKLYETEDNILYDSIFITFSLILILIALYYFIYQKRRRIKIYTDDLNSFSNFEIEILHKMYSKGFNYEFSSDELNEILGAEKKPIETQRQIRSRFISTVNQKANLLFQISNSINRQKSNLDKRYTIYKLSENFYPLLEPFFKD</sequence>
<protein>
    <recommendedName>
        <fullName evidence="4">DUF4350 domain-containing protein</fullName>
    </recommendedName>
</protein>
<evidence type="ECO:0000313" key="3">
    <source>
        <dbReference type="Proteomes" id="UP001623558"/>
    </source>
</evidence>
<dbReference type="EMBL" id="JBEWZH010000001">
    <property type="protein sequence ID" value="MFL0160879.1"/>
    <property type="molecule type" value="Genomic_DNA"/>
</dbReference>